<protein>
    <submittedName>
        <fullName evidence="6">Integrase</fullName>
    </submittedName>
</protein>
<dbReference type="InterPro" id="IPR050090">
    <property type="entry name" value="Tyrosine_recombinase_XerCD"/>
</dbReference>
<keyword evidence="7" id="KW-1185">Reference proteome</keyword>
<dbReference type="KEGG" id="pwu:A8O14_10145"/>
<dbReference type="OrthoDB" id="305957at2"/>
<dbReference type="InterPro" id="IPR011010">
    <property type="entry name" value="DNA_brk_join_enz"/>
</dbReference>
<accession>A0A191UHL1</accession>
<evidence type="ECO:0000256" key="3">
    <source>
        <dbReference type="ARBA" id="ARBA00023125"/>
    </source>
</evidence>
<dbReference type="CDD" id="cd00397">
    <property type="entry name" value="DNA_BRE_C"/>
    <property type="match status" value="1"/>
</dbReference>
<name>A0A191UHL1_9BURK</name>
<evidence type="ECO:0000313" key="6">
    <source>
        <dbReference type="EMBL" id="ANJ00402.1"/>
    </source>
</evidence>
<dbReference type="PANTHER" id="PTHR30349:SF41">
    <property type="entry name" value="INTEGRASE_RECOMBINASE PROTEIN MJ0367-RELATED"/>
    <property type="match status" value="1"/>
</dbReference>
<sequence length="188" mass="21247">MAQAKTLNQSEIDMVLRYINTKQKYSIRNRAMLLTSCWSGMRVGEIAALRVCDVRNEDGTIKSEIRLSASQTKGNKGRVVFVNEKLRTELATYLKHYSPKDTSLPLFATEKSKGFSANTLTQWFFWLYRKAGIKASSHSGRRTFATNLASNGVGIKVLQHLMGHKDIQTTSIYIFASDDMMRKAVELV</sequence>
<evidence type="ECO:0000256" key="4">
    <source>
        <dbReference type="ARBA" id="ARBA00023172"/>
    </source>
</evidence>
<gene>
    <name evidence="6" type="ORF">A8O14_10145</name>
</gene>
<dbReference type="Proteomes" id="UP000078463">
    <property type="component" value="Chromosome"/>
</dbReference>
<dbReference type="EMBL" id="CP015922">
    <property type="protein sequence ID" value="ANJ00402.1"/>
    <property type="molecule type" value="Genomic_DNA"/>
</dbReference>
<evidence type="ECO:0000256" key="1">
    <source>
        <dbReference type="ARBA" id="ARBA00008857"/>
    </source>
</evidence>
<dbReference type="GO" id="GO:0003677">
    <property type="term" value="F:DNA binding"/>
    <property type="evidence" value="ECO:0007669"/>
    <property type="project" value="UniProtKB-KW"/>
</dbReference>
<dbReference type="Gene3D" id="1.10.443.10">
    <property type="entry name" value="Intergrase catalytic core"/>
    <property type="match status" value="1"/>
</dbReference>
<dbReference type="AlphaFoldDB" id="A0A191UHL1"/>
<dbReference type="InterPro" id="IPR002104">
    <property type="entry name" value="Integrase_catalytic"/>
</dbReference>
<dbReference type="SUPFAM" id="SSF56349">
    <property type="entry name" value="DNA breaking-rejoining enzymes"/>
    <property type="match status" value="1"/>
</dbReference>
<keyword evidence="4" id="KW-0233">DNA recombination</keyword>
<dbReference type="STRING" id="1743168.A8O14_10145"/>
<keyword evidence="2" id="KW-0229">DNA integration</keyword>
<keyword evidence="3" id="KW-0238">DNA-binding</keyword>
<dbReference type="GO" id="GO:0006310">
    <property type="term" value="P:DNA recombination"/>
    <property type="evidence" value="ECO:0007669"/>
    <property type="project" value="UniProtKB-KW"/>
</dbReference>
<proteinExistence type="inferred from homology"/>
<feature type="domain" description="Tyr recombinase" evidence="5">
    <location>
        <begin position="2"/>
        <end position="186"/>
    </location>
</feature>
<dbReference type="Pfam" id="PF00589">
    <property type="entry name" value="Phage_integrase"/>
    <property type="match status" value="1"/>
</dbReference>
<organism evidence="6 7">
    <name type="scientific">Polynucleobacter wuianus</name>
    <dbReference type="NCBI Taxonomy" id="1743168"/>
    <lineage>
        <taxon>Bacteria</taxon>
        <taxon>Pseudomonadati</taxon>
        <taxon>Pseudomonadota</taxon>
        <taxon>Betaproteobacteria</taxon>
        <taxon>Burkholderiales</taxon>
        <taxon>Burkholderiaceae</taxon>
        <taxon>Polynucleobacter</taxon>
    </lineage>
</organism>
<comment type="similarity">
    <text evidence="1">Belongs to the 'phage' integrase family.</text>
</comment>
<reference evidence="7" key="1">
    <citation type="submission" date="2016-05" db="EMBL/GenBank/DDBJ databases">
        <title>Polynucleobacter sp. QLW-P1FAT50C-4 genome.</title>
        <authorList>
            <person name="Hahn M.W."/>
        </authorList>
    </citation>
    <scope>NUCLEOTIDE SEQUENCE [LARGE SCALE GENOMIC DNA]</scope>
    <source>
        <strain evidence="7">QLW-P1FAT50C-4</strain>
    </source>
</reference>
<dbReference type="InterPro" id="IPR013762">
    <property type="entry name" value="Integrase-like_cat_sf"/>
</dbReference>
<evidence type="ECO:0000259" key="5">
    <source>
        <dbReference type="PROSITE" id="PS51898"/>
    </source>
</evidence>
<dbReference type="PANTHER" id="PTHR30349">
    <property type="entry name" value="PHAGE INTEGRASE-RELATED"/>
    <property type="match status" value="1"/>
</dbReference>
<dbReference type="RefSeq" id="WP_068949400.1">
    <property type="nucleotide sequence ID" value="NZ_CP015922.1"/>
</dbReference>
<evidence type="ECO:0000313" key="7">
    <source>
        <dbReference type="Proteomes" id="UP000078463"/>
    </source>
</evidence>
<evidence type="ECO:0000256" key="2">
    <source>
        <dbReference type="ARBA" id="ARBA00022908"/>
    </source>
</evidence>
<dbReference type="GO" id="GO:0015074">
    <property type="term" value="P:DNA integration"/>
    <property type="evidence" value="ECO:0007669"/>
    <property type="project" value="UniProtKB-KW"/>
</dbReference>
<dbReference type="PROSITE" id="PS51898">
    <property type="entry name" value="TYR_RECOMBINASE"/>
    <property type="match status" value="1"/>
</dbReference>